<feature type="transmembrane region" description="Helical" evidence="4">
    <location>
        <begin position="218"/>
        <end position="244"/>
    </location>
</feature>
<keyword evidence="3 4" id="KW-0472">Membrane</keyword>
<feature type="transmembrane region" description="Helical" evidence="4">
    <location>
        <begin position="88"/>
        <end position="109"/>
    </location>
</feature>
<dbReference type="AlphaFoldDB" id="A0A1W6BBB1"/>
<keyword evidence="2 4" id="KW-1133">Transmembrane helix</keyword>
<feature type="transmembrane region" description="Helical" evidence="4">
    <location>
        <begin position="306"/>
        <end position="328"/>
    </location>
</feature>
<evidence type="ECO:0000256" key="4">
    <source>
        <dbReference type="SAM" id="Phobius"/>
    </source>
</evidence>
<dbReference type="Pfam" id="PF07690">
    <property type="entry name" value="MFS_1"/>
    <property type="match status" value="1"/>
</dbReference>
<sequence>MSPPSASNTSPGKRPFFRLPRALLRWLAASALLSFPQGAGPIAFSLLALSVTGNSRGGAAMILAMTAAQIAGVLPFTRLGSRYGPVRYLRFLIVFRTLSFFSIALAAWFRLPFPVMIVLSGMAGLVTGAAQGYLRVILNHLVDAGGLPRALGLAASLNEVIFVLAPVVASALGTLSPALSLCVIAALGLLPALLLPGQDVHNSPPTAVSRQRTLTRPVALWLVCATAVAAVVGATEIGAVALALEFHYTPAYAVIFTVPLCLASVIGGALVSIRNRMSAPGTVLIQLLVMITGAIAVAVNCSVITTIMGVIFIGSVTAPLGTHFSLILDRLSPPHQKAQVFALLRTAIAAGIIIASALLTAGSLSFSLTVLTAFLSVVTAAMAAGIRRK</sequence>
<dbReference type="KEGG" id="palh:B1H58_19005"/>
<protein>
    <submittedName>
        <fullName evidence="5">MFS transporter</fullName>
    </submittedName>
</protein>
<proteinExistence type="predicted"/>
<feature type="transmembrane region" description="Helical" evidence="4">
    <location>
        <begin position="150"/>
        <end position="172"/>
    </location>
</feature>
<feature type="transmembrane region" description="Helical" evidence="4">
    <location>
        <begin position="57"/>
        <end position="76"/>
    </location>
</feature>
<feature type="transmembrane region" description="Helical" evidence="4">
    <location>
        <begin position="283"/>
        <end position="300"/>
    </location>
</feature>
<feature type="transmembrane region" description="Helical" evidence="4">
    <location>
        <begin position="365"/>
        <end position="386"/>
    </location>
</feature>
<dbReference type="STRING" id="1891675.B1H58_19005"/>
<dbReference type="InterPro" id="IPR036259">
    <property type="entry name" value="MFS_trans_sf"/>
</dbReference>
<dbReference type="EMBL" id="CP019706">
    <property type="protein sequence ID" value="ARJ44354.1"/>
    <property type="molecule type" value="Genomic_DNA"/>
</dbReference>
<accession>A0A1W6BBB1</accession>
<organism evidence="5 6">
    <name type="scientific">Pantoea alhagi</name>
    <dbReference type="NCBI Taxonomy" id="1891675"/>
    <lineage>
        <taxon>Bacteria</taxon>
        <taxon>Pseudomonadati</taxon>
        <taxon>Pseudomonadota</taxon>
        <taxon>Gammaproteobacteria</taxon>
        <taxon>Enterobacterales</taxon>
        <taxon>Erwiniaceae</taxon>
        <taxon>Pantoea</taxon>
    </lineage>
</organism>
<evidence type="ECO:0000313" key="6">
    <source>
        <dbReference type="Proteomes" id="UP000192900"/>
    </source>
</evidence>
<gene>
    <name evidence="5" type="ORF">B1H58_19005</name>
</gene>
<evidence type="ECO:0000313" key="5">
    <source>
        <dbReference type="EMBL" id="ARJ44354.1"/>
    </source>
</evidence>
<evidence type="ECO:0000256" key="3">
    <source>
        <dbReference type="ARBA" id="ARBA00023136"/>
    </source>
</evidence>
<feature type="transmembrane region" description="Helical" evidence="4">
    <location>
        <begin position="178"/>
        <end position="197"/>
    </location>
</feature>
<feature type="transmembrane region" description="Helical" evidence="4">
    <location>
        <begin position="340"/>
        <end position="359"/>
    </location>
</feature>
<dbReference type="Gene3D" id="1.20.1250.20">
    <property type="entry name" value="MFS general substrate transporter like domains"/>
    <property type="match status" value="1"/>
</dbReference>
<keyword evidence="1 4" id="KW-0812">Transmembrane</keyword>
<evidence type="ECO:0000256" key="2">
    <source>
        <dbReference type="ARBA" id="ARBA00022989"/>
    </source>
</evidence>
<evidence type="ECO:0000256" key="1">
    <source>
        <dbReference type="ARBA" id="ARBA00022692"/>
    </source>
</evidence>
<name>A0A1W6BBB1_9GAMM</name>
<dbReference type="InterPro" id="IPR011701">
    <property type="entry name" value="MFS"/>
</dbReference>
<dbReference type="GO" id="GO:0022857">
    <property type="term" value="F:transmembrane transporter activity"/>
    <property type="evidence" value="ECO:0007669"/>
    <property type="project" value="InterPro"/>
</dbReference>
<keyword evidence="6" id="KW-1185">Reference proteome</keyword>
<dbReference type="Proteomes" id="UP000192900">
    <property type="component" value="Chromosome"/>
</dbReference>
<feature type="transmembrane region" description="Helical" evidence="4">
    <location>
        <begin position="115"/>
        <end position="138"/>
    </location>
</feature>
<dbReference type="SUPFAM" id="SSF103473">
    <property type="entry name" value="MFS general substrate transporter"/>
    <property type="match status" value="1"/>
</dbReference>
<dbReference type="RefSeq" id="WP_257788830.1">
    <property type="nucleotide sequence ID" value="NZ_CP019706.1"/>
</dbReference>
<feature type="transmembrane region" description="Helical" evidence="4">
    <location>
        <begin position="250"/>
        <end position="271"/>
    </location>
</feature>
<reference evidence="5 6" key="1">
    <citation type="submission" date="2017-02" db="EMBL/GenBank/DDBJ databases">
        <title>Complete genome sequence of the drought resistance-promoting endophyte Pantoea alhagi LTYR-11Z.</title>
        <authorList>
            <person name="Zhang L."/>
        </authorList>
    </citation>
    <scope>NUCLEOTIDE SEQUENCE [LARGE SCALE GENOMIC DNA]</scope>
    <source>
        <strain evidence="5 6">LTYR-11Z</strain>
    </source>
</reference>